<evidence type="ECO:0000313" key="2">
    <source>
        <dbReference type="EMBL" id="TDG98894.1"/>
    </source>
</evidence>
<proteinExistence type="predicted"/>
<feature type="region of interest" description="Disordered" evidence="1">
    <location>
        <begin position="83"/>
        <end position="103"/>
    </location>
</feature>
<accession>A0A484CB79</accession>
<organism evidence="2 3">
    <name type="scientific">Perca flavescens</name>
    <name type="common">American yellow perch</name>
    <name type="synonym">Morone flavescens</name>
    <dbReference type="NCBI Taxonomy" id="8167"/>
    <lineage>
        <taxon>Eukaryota</taxon>
        <taxon>Metazoa</taxon>
        <taxon>Chordata</taxon>
        <taxon>Craniata</taxon>
        <taxon>Vertebrata</taxon>
        <taxon>Euteleostomi</taxon>
        <taxon>Actinopterygii</taxon>
        <taxon>Neopterygii</taxon>
        <taxon>Teleostei</taxon>
        <taxon>Neoteleostei</taxon>
        <taxon>Acanthomorphata</taxon>
        <taxon>Eupercaria</taxon>
        <taxon>Perciformes</taxon>
        <taxon>Percoidei</taxon>
        <taxon>Percidae</taxon>
        <taxon>Percinae</taxon>
        <taxon>Perca</taxon>
    </lineage>
</organism>
<reference evidence="2 3" key="1">
    <citation type="submission" date="2019-01" db="EMBL/GenBank/DDBJ databases">
        <title>A chromosome-scale genome assembly of the yellow perch, Perca flavescens.</title>
        <authorList>
            <person name="Feron R."/>
            <person name="Morvezen R."/>
            <person name="Bestin A."/>
            <person name="Haffray P."/>
            <person name="Klopp C."/>
            <person name="Zahm M."/>
            <person name="Cabau C."/>
            <person name="Roques C."/>
            <person name="Donnadieu C."/>
            <person name="Bouchez O."/>
            <person name="Christie M."/>
            <person name="Larson W."/>
            <person name="Guiguen Y."/>
        </authorList>
    </citation>
    <scope>NUCLEOTIDE SEQUENCE [LARGE SCALE GENOMIC DNA]</scope>
    <source>
        <strain evidence="2">YP-PL-M2</strain>
        <tissue evidence="2">Blood</tissue>
    </source>
</reference>
<dbReference type="AlphaFoldDB" id="A0A484CB79"/>
<evidence type="ECO:0000313" key="3">
    <source>
        <dbReference type="Proteomes" id="UP000295070"/>
    </source>
</evidence>
<dbReference type="EMBL" id="SCKG01000020">
    <property type="protein sequence ID" value="TDG98894.1"/>
    <property type="molecule type" value="Genomic_DNA"/>
</dbReference>
<evidence type="ECO:0000256" key="1">
    <source>
        <dbReference type="SAM" id="MobiDB-lite"/>
    </source>
</evidence>
<gene>
    <name evidence="2" type="ORF">EPR50_G00204790</name>
</gene>
<comment type="caution">
    <text evidence="2">The sequence shown here is derived from an EMBL/GenBank/DDBJ whole genome shotgun (WGS) entry which is preliminary data.</text>
</comment>
<name>A0A484CB79_PERFV</name>
<keyword evidence="3" id="KW-1185">Reference proteome</keyword>
<sequence>MGASVGCTCASSPQVGSIEPLCSPPPLPSHAALAFSLKSLHLTKTLRMGIKYGMREAADDHRSPSSTEHEPWLNMDLRIRSGACGEQRQRSTKRMGENARVLA</sequence>
<protein>
    <submittedName>
        <fullName evidence="2">Uncharacterized protein</fullName>
    </submittedName>
</protein>
<dbReference type="Proteomes" id="UP000295070">
    <property type="component" value="Chromosome 20"/>
</dbReference>